<proteinExistence type="predicted"/>
<dbReference type="Proteomes" id="UP001172386">
    <property type="component" value="Unassembled WGS sequence"/>
</dbReference>
<reference evidence="1" key="1">
    <citation type="submission" date="2022-10" db="EMBL/GenBank/DDBJ databases">
        <title>Culturing micro-colonial fungi from biological soil crusts in the Mojave desert and describing Neophaeococcomyces mojavensis, and introducing the new genera and species Taxawa tesnikishii.</title>
        <authorList>
            <person name="Kurbessoian T."/>
            <person name="Stajich J.E."/>
        </authorList>
    </citation>
    <scope>NUCLEOTIDE SEQUENCE</scope>
    <source>
        <strain evidence="1">JES_112</strain>
    </source>
</reference>
<gene>
    <name evidence="1" type="ORF">H2198_006931</name>
</gene>
<evidence type="ECO:0000313" key="2">
    <source>
        <dbReference type="Proteomes" id="UP001172386"/>
    </source>
</evidence>
<evidence type="ECO:0000313" key="1">
    <source>
        <dbReference type="EMBL" id="KAJ9653943.1"/>
    </source>
</evidence>
<dbReference type="EMBL" id="JAPDRQ010000136">
    <property type="protein sequence ID" value="KAJ9653943.1"/>
    <property type="molecule type" value="Genomic_DNA"/>
</dbReference>
<comment type="caution">
    <text evidence="1">The sequence shown here is derived from an EMBL/GenBank/DDBJ whole genome shotgun (WGS) entry which is preliminary data.</text>
</comment>
<sequence>MSKDASHTYIHLHASHHADLFEEFCHPPSAATSTATNTNNNNSSSFSNPPHAANPTIDMNDPTLAHIPGHFLPFESINLPPHLMPLNPEDEDGVVPDMHAAFGIARAMGNGMAPDAGGERSGRGVNVGRGEEVWRDLGLEELVDGTRRLEVSGSGGGPSGGAAGERRGLRREGRRGGILSVR</sequence>
<organism evidence="1 2">
    <name type="scientific">Neophaeococcomyces mojaviensis</name>
    <dbReference type="NCBI Taxonomy" id="3383035"/>
    <lineage>
        <taxon>Eukaryota</taxon>
        <taxon>Fungi</taxon>
        <taxon>Dikarya</taxon>
        <taxon>Ascomycota</taxon>
        <taxon>Pezizomycotina</taxon>
        <taxon>Eurotiomycetes</taxon>
        <taxon>Chaetothyriomycetidae</taxon>
        <taxon>Chaetothyriales</taxon>
        <taxon>Chaetothyriales incertae sedis</taxon>
        <taxon>Neophaeococcomyces</taxon>
    </lineage>
</organism>
<accession>A0ACC3A1E1</accession>
<keyword evidence="2" id="KW-1185">Reference proteome</keyword>
<protein>
    <submittedName>
        <fullName evidence="1">Uncharacterized protein</fullName>
    </submittedName>
</protein>
<name>A0ACC3A1E1_9EURO</name>